<dbReference type="SUPFAM" id="SSF69593">
    <property type="entry name" value="Glycerol-3-phosphate (1)-acyltransferase"/>
    <property type="match status" value="2"/>
</dbReference>
<dbReference type="InterPro" id="IPR052744">
    <property type="entry name" value="GPAT/DAPAT"/>
</dbReference>
<dbReference type="AlphaFoldDB" id="A0A813K598"/>
<dbReference type="PANTHER" id="PTHR31605">
    <property type="entry name" value="GLYCEROL-3-PHOSPHATE O-ACYLTRANSFERASE 1"/>
    <property type="match status" value="1"/>
</dbReference>
<dbReference type="CDD" id="cd07992">
    <property type="entry name" value="LPLAT_AAK14816-like"/>
    <property type="match status" value="1"/>
</dbReference>
<feature type="transmembrane region" description="Helical" evidence="2">
    <location>
        <begin position="510"/>
        <end position="531"/>
    </location>
</feature>
<dbReference type="PANTHER" id="PTHR31605:SF0">
    <property type="entry name" value="GLYCEROL-3-PHOSPHATE O-ACYLTRANSFERASE 1"/>
    <property type="match status" value="1"/>
</dbReference>
<comment type="caution">
    <text evidence="4">The sequence shown here is derived from an EMBL/GenBank/DDBJ whole genome shotgun (WGS) entry which is preliminary data.</text>
</comment>
<protein>
    <recommendedName>
        <fullName evidence="3">Phospholipid/glycerol acyltransferase domain-containing protein</fullName>
    </recommendedName>
</protein>
<keyword evidence="2" id="KW-0472">Membrane</keyword>
<dbReference type="GO" id="GO:0008654">
    <property type="term" value="P:phospholipid biosynthetic process"/>
    <property type="evidence" value="ECO:0007669"/>
    <property type="project" value="TreeGrafter"/>
</dbReference>
<evidence type="ECO:0000256" key="1">
    <source>
        <dbReference type="SAM" id="MobiDB-lite"/>
    </source>
</evidence>
<feature type="domain" description="Phospholipid/glycerol acyltransferase" evidence="3">
    <location>
        <begin position="82"/>
        <end position="280"/>
    </location>
</feature>
<evidence type="ECO:0000259" key="3">
    <source>
        <dbReference type="SMART" id="SM00563"/>
    </source>
</evidence>
<dbReference type="SMART" id="SM00563">
    <property type="entry name" value="PlsC"/>
    <property type="match status" value="1"/>
</dbReference>
<dbReference type="EMBL" id="CAJNNW010028744">
    <property type="protein sequence ID" value="CAE8697446.1"/>
    <property type="molecule type" value="Genomic_DNA"/>
</dbReference>
<evidence type="ECO:0000256" key="2">
    <source>
        <dbReference type="SAM" id="Phobius"/>
    </source>
</evidence>
<sequence length="666" mass="74405">MLSVECLNPIKILCSYTRDTLWVEEPHVAMLAALLLAALAVHQRGHLLYYGARIFFRCNLNNIFFSSVEVVGMENLPKEGPVILTGNHNNQFVDALILLTNCHREISFMIAKKSWDRPLVGFLARAFHCIPVARPQDSSFRGDGSLVLAVGSQTARGVDSHFSTQLQAGSMLELKGRELPLKVKQVLSDTELMLETAVSAGTTALGESYKIMPKVDQSEMYSTVYRGLKMGKCLGIFPEGGSHDRTDLLPLKAGVAVIALEAFSKHHLNVPIVPVGLNYFGGHRFGGRVVVEFGAPIRIPEDMHAQHEVDRRGATDALLKHVATGMRSVIVPTPNYHTLQQIYMVRRLWTREGMKLSPQQTMDLNRRFAVGTHRILKLVNRQESSAPPVTDEPMTPTTRQLIDSQPLLNAEELGAFQEMQADLEEYMHTLKRLGVRDHHVPQIGWWTFGDLIGRSMYLLVTMALGAIPHVMFNLPIMIVVSRLAATEQRKSLQSSTVKLAARDVVMSYKVIYALIFVPLLFLFYSLLLWRLTSWSNTSRVLVLLILPFFAFLGMKASEQGVRAYADMVPLLRRLLLPAVRREQDALPSRRAELQRKLNRLVKSFGPRLGDLYFQKDVDWSKEMGSYTDLPHLPSGPALSVSPEEAGHSARRRSKGAAEEVQGTAGA</sequence>
<evidence type="ECO:0000313" key="4">
    <source>
        <dbReference type="EMBL" id="CAE8697446.1"/>
    </source>
</evidence>
<keyword evidence="2" id="KW-1133">Transmembrane helix</keyword>
<reference evidence="4" key="1">
    <citation type="submission" date="2021-02" db="EMBL/GenBank/DDBJ databases">
        <authorList>
            <person name="Dougan E. K."/>
            <person name="Rhodes N."/>
            <person name="Thang M."/>
            <person name="Chan C."/>
        </authorList>
    </citation>
    <scope>NUCLEOTIDE SEQUENCE</scope>
</reference>
<feature type="transmembrane region" description="Helical" evidence="2">
    <location>
        <begin position="537"/>
        <end position="554"/>
    </location>
</feature>
<feature type="region of interest" description="Disordered" evidence="1">
    <location>
        <begin position="628"/>
        <end position="666"/>
    </location>
</feature>
<evidence type="ECO:0000313" key="5">
    <source>
        <dbReference type="Proteomes" id="UP000626109"/>
    </source>
</evidence>
<dbReference type="GO" id="GO:0016287">
    <property type="term" value="F:glycerone-phosphate O-acyltransferase activity"/>
    <property type="evidence" value="ECO:0007669"/>
    <property type="project" value="TreeGrafter"/>
</dbReference>
<dbReference type="Proteomes" id="UP000626109">
    <property type="component" value="Unassembled WGS sequence"/>
</dbReference>
<feature type="transmembrane region" description="Helical" evidence="2">
    <location>
        <begin position="456"/>
        <end position="480"/>
    </location>
</feature>
<dbReference type="InterPro" id="IPR002123">
    <property type="entry name" value="Plipid/glycerol_acylTrfase"/>
</dbReference>
<keyword evidence="2" id="KW-0812">Transmembrane</keyword>
<gene>
    <name evidence="4" type="ORF">PGLA2088_LOCUS30310</name>
</gene>
<accession>A0A813K598</accession>
<name>A0A813K598_POLGL</name>
<proteinExistence type="predicted"/>
<organism evidence="4 5">
    <name type="scientific">Polarella glacialis</name>
    <name type="common">Dinoflagellate</name>
    <dbReference type="NCBI Taxonomy" id="89957"/>
    <lineage>
        <taxon>Eukaryota</taxon>
        <taxon>Sar</taxon>
        <taxon>Alveolata</taxon>
        <taxon>Dinophyceae</taxon>
        <taxon>Suessiales</taxon>
        <taxon>Suessiaceae</taxon>
        <taxon>Polarella</taxon>
    </lineage>
</organism>
<dbReference type="GO" id="GO:0004366">
    <property type="term" value="F:glycerol-3-phosphate O-acyltransferase activity"/>
    <property type="evidence" value="ECO:0007669"/>
    <property type="project" value="TreeGrafter"/>
</dbReference>
<dbReference type="Pfam" id="PF01553">
    <property type="entry name" value="Acyltransferase"/>
    <property type="match status" value="2"/>
</dbReference>